<evidence type="ECO:0000256" key="1">
    <source>
        <dbReference type="SAM" id="MobiDB-lite"/>
    </source>
</evidence>
<accession>A0A8S4FJE0</accession>
<proteinExistence type="predicted"/>
<name>A0A8S4FJE0_PLUXY</name>
<protein>
    <submittedName>
        <fullName evidence="2">(diamondback moth) hypothetical protein</fullName>
    </submittedName>
</protein>
<feature type="compositionally biased region" description="Basic residues" evidence="1">
    <location>
        <begin position="53"/>
        <end position="62"/>
    </location>
</feature>
<organism evidence="2 3">
    <name type="scientific">Plutella xylostella</name>
    <name type="common">Diamondback moth</name>
    <name type="synonym">Plutella maculipennis</name>
    <dbReference type="NCBI Taxonomy" id="51655"/>
    <lineage>
        <taxon>Eukaryota</taxon>
        <taxon>Metazoa</taxon>
        <taxon>Ecdysozoa</taxon>
        <taxon>Arthropoda</taxon>
        <taxon>Hexapoda</taxon>
        <taxon>Insecta</taxon>
        <taxon>Pterygota</taxon>
        <taxon>Neoptera</taxon>
        <taxon>Endopterygota</taxon>
        <taxon>Lepidoptera</taxon>
        <taxon>Glossata</taxon>
        <taxon>Ditrysia</taxon>
        <taxon>Yponomeutoidea</taxon>
        <taxon>Plutellidae</taxon>
        <taxon>Plutella</taxon>
    </lineage>
</organism>
<reference evidence="2" key="1">
    <citation type="submission" date="2020-11" db="EMBL/GenBank/DDBJ databases">
        <authorList>
            <person name="Whiteford S."/>
        </authorList>
    </citation>
    <scope>NUCLEOTIDE SEQUENCE</scope>
</reference>
<dbReference type="EMBL" id="CAJHNJ030000036">
    <property type="protein sequence ID" value="CAG9128568.1"/>
    <property type="molecule type" value="Genomic_DNA"/>
</dbReference>
<feature type="region of interest" description="Disordered" evidence="1">
    <location>
        <begin position="36"/>
        <end position="65"/>
    </location>
</feature>
<dbReference type="Proteomes" id="UP000653454">
    <property type="component" value="Unassembled WGS sequence"/>
</dbReference>
<gene>
    <name evidence="2" type="ORF">PLXY2_LOCUS9219</name>
</gene>
<dbReference type="AlphaFoldDB" id="A0A8S4FJE0"/>
<keyword evidence="3" id="KW-1185">Reference proteome</keyword>
<evidence type="ECO:0000313" key="2">
    <source>
        <dbReference type="EMBL" id="CAG9128568.1"/>
    </source>
</evidence>
<comment type="caution">
    <text evidence="2">The sequence shown here is derived from an EMBL/GenBank/DDBJ whole genome shotgun (WGS) entry which is preliminary data.</text>
</comment>
<sequence>MFDAEVQHHIPAQIIPPTPVACGPAGAADQSARCKPVWQQPGPHGGRVAGVRRAPRAPRRGGRFPPHQLQLLQRYPAAPAHRPPPPALLALRGMLSST</sequence>
<evidence type="ECO:0000313" key="3">
    <source>
        <dbReference type="Proteomes" id="UP000653454"/>
    </source>
</evidence>